<reference evidence="3" key="1">
    <citation type="submission" date="2025-08" db="UniProtKB">
        <authorList>
            <consortium name="RefSeq"/>
        </authorList>
    </citation>
    <scope>IDENTIFICATION</scope>
</reference>
<organism evidence="2 3">
    <name type="scientific">Clupea harengus</name>
    <name type="common">Atlantic herring</name>
    <dbReference type="NCBI Taxonomy" id="7950"/>
    <lineage>
        <taxon>Eukaryota</taxon>
        <taxon>Metazoa</taxon>
        <taxon>Chordata</taxon>
        <taxon>Craniata</taxon>
        <taxon>Vertebrata</taxon>
        <taxon>Euteleostomi</taxon>
        <taxon>Actinopterygii</taxon>
        <taxon>Neopterygii</taxon>
        <taxon>Teleostei</taxon>
        <taxon>Clupei</taxon>
        <taxon>Clupeiformes</taxon>
        <taxon>Clupeoidei</taxon>
        <taxon>Clupeidae</taxon>
        <taxon>Clupea</taxon>
    </lineage>
</organism>
<feature type="region of interest" description="Disordered" evidence="1">
    <location>
        <begin position="240"/>
        <end position="277"/>
    </location>
</feature>
<evidence type="ECO:0000313" key="2">
    <source>
        <dbReference type="Proteomes" id="UP000515152"/>
    </source>
</evidence>
<proteinExistence type="predicted"/>
<dbReference type="OrthoDB" id="5877502at2759"/>
<gene>
    <name evidence="3" type="primary">si:ch211-197h24.6</name>
</gene>
<evidence type="ECO:0000256" key="1">
    <source>
        <dbReference type="SAM" id="MobiDB-lite"/>
    </source>
</evidence>
<dbReference type="RefSeq" id="XP_031423943.1">
    <property type="nucleotide sequence ID" value="XM_031568083.2"/>
</dbReference>
<accession>A0A6P8F633</accession>
<sequence length="383" mass="42627">MITKMENAGNAPKKFKNASGVVVKKRQQRFSSDIVFTAKNGSIQTIPSLQKKLVGITECIVGLQYVWEYRSPSKSVPPHYQCRLCKVQKLQLEILPHIKGWKHSFRYLKQHHPGKLTCEEEDAVKDLALRKTVRDVAREVERTEGQGKIRIVLKEPSEVAAFQGMNSAKAKPFMAPGVGGPAGGGPGVGPRPPPPGLYGYSEFPSGGGMPDYDMRDMHDMHDMHDMRDMRDFRDMRDLPMSPRGSEMGMRRYSDGGPTRLPSDGYDMGRPSESLGGPYMDDYRGSQSSDLSDLSDPMMRGGIKEGNSVPATLLKYLDSFRIESESDAQIVLKVTQKLTDILMEYRLRSISPGKSTPPSLGPMSYTNNNDRYSGSMGGPSRYYN</sequence>
<name>A0A6P8F633_CLUHA</name>
<feature type="compositionally biased region" description="Polar residues" evidence="1">
    <location>
        <begin position="351"/>
        <end position="371"/>
    </location>
</feature>
<dbReference type="GeneID" id="105897910"/>
<feature type="region of interest" description="Disordered" evidence="1">
    <location>
        <begin position="349"/>
        <end position="383"/>
    </location>
</feature>
<dbReference type="AlphaFoldDB" id="A0A6P8F633"/>
<protein>
    <submittedName>
        <fullName evidence="3">Uncharacterized protein si:ch211-197h24.6 isoform X1</fullName>
    </submittedName>
</protein>
<dbReference type="Proteomes" id="UP000515152">
    <property type="component" value="Chromosome 5"/>
</dbReference>
<keyword evidence="2" id="KW-1185">Reference proteome</keyword>
<evidence type="ECO:0000313" key="3">
    <source>
        <dbReference type="RefSeq" id="XP_031423943.1"/>
    </source>
</evidence>